<feature type="region of interest" description="Disordered" evidence="13">
    <location>
        <begin position="21"/>
        <end position="46"/>
    </location>
</feature>
<comment type="similarity">
    <text evidence="4">Belongs to the cytochrome P450 family.</text>
</comment>
<evidence type="ECO:0000256" key="5">
    <source>
        <dbReference type="ARBA" id="ARBA00022617"/>
    </source>
</evidence>
<dbReference type="Gene3D" id="1.10.630.10">
    <property type="entry name" value="Cytochrome P450"/>
    <property type="match status" value="1"/>
</dbReference>
<evidence type="ECO:0000256" key="12">
    <source>
        <dbReference type="ARBA" id="ARBA00023136"/>
    </source>
</evidence>
<name>A0AAW0BL61_9AGAR</name>
<dbReference type="SUPFAM" id="SSF48264">
    <property type="entry name" value="Cytochrome P450"/>
    <property type="match status" value="1"/>
</dbReference>
<proteinExistence type="inferred from homology"/>
<organism evidence="14 15">
    <name type="scientific">Favolaschia claudopus</name>
    <dbReference type="NCBI Taxonomy" id="2862362"/>
    <lineage>
        <taxon>Eukaryota</taxon>
        <taxon>Fungi</taxon>
        <taxon>Dikarya</taxon>
        <taxon>Basidiomycota</taxon>
        <taxon>Agaricomycotina</taxon>
        <taxon>Agaricomycetes</taxon>
        <taxon>Agaricomycetidae</taxon>
        <taxon>Agaricales</taxon>
        <taxon>Marasmiineae</taxon>
        <taxon>Mycenaceae</taxon>
        <taxon>Favolaschia</taxon>
    </lineage>
</organism>
<reference evidence="14 15" key="1">
    <citation type="journal article" date="2024" name="J Genomics">
        <title>Draft genome sequencing and assembly of Favolaschia claudopus CIRM-BRFM 2984 isolated from oak limbs.</title>
        <authorList>
            <person name="Navarro D."/>
            <person name="Drula E."/>
            <person name="Chaduli D."/>
            <person name="Cazenave R."/>
            <person name="Ahrendt S."/>
            <person name="Wang J."/>
            <person name="Lipzen A."/>
            <person name="Daum C."/>
            <person name="Barry K."/>
            <person name="Grigoriev I.V."/>
            <person name="Favel A."/>
            <person name="Rosso M.N."/>
            <person name="Martin F."/>
        </authorList>
    </citation>
    <scope>NUCLEOTIDE SEQUENCE [LARGE SCALE GENOMIC DNA]</scope>
    <source>
        <strain evidence="14 15">CIRM-BRFM 2984</strain>
    </source>
</reference>
<dbReference type="InterPro" id="IPR036396">
    <property type="entry name" value="Cyt_P450_sf"/>
</dbReference>
<dbReference type="AlphaFoldDB" id="A0AAW0BL61"/>
<gene>
    <name evidence="14" type="ORF">R3P38DRAFT_3191536</name>
</gene>
<evidence type="ECO:0000313" key="14">
    <source>
        <dbReference type="EMBL" id="KAK7027189.1"/>
    </source>
</evidence>
<comment type="subcellular location">
    <subcellularLocation>
        <location evidence="2">Membrane</location>
    </subcellularLocation>
</comment>
<evidence type="ECO:0000256" key="7">
    <source>
        <dbReference type="ARBA" id="ARBA00022723"/>
    </source>
</evidence>
<dbReference type="Proteomes" id="UP001362999">
    <property type="component" value="Unassembled WGS sequence"/>
</dbReference>
<feature type="compositionally biased region" description="Acidic residues" evidence="13">
    <location>
        <begin position="25"/>
        <end position="46"/>
    </location>
</feature>
<comment type="caution">
    <text evidence="14">The sequence shown here is derived from an EMBL/GenBank/DDBJ whole genome shotgun (WGS) entry which is preliminary data.</text>
</comment>
<keyword evidence="9" id="KW-0560">Oxidoreductase</keyword>
<keyword evidence="7" id="KW-0479">Metal-binding</keyword>
<protein>
    <recommendedName>
        <fullName evidence="16">Cytochrome P450</fullName>
    </recommendedName>
</protein>
<evidence type="ECO:0000256" key="11">
    <source>
        <dbReference type="ARBA" id="ARBA00023033"/>
    </source>
</evidence>
<evidence type="ECO:0000256" key="10">
    <source>
        <dbReference type="ARBA" id="ARBA00023004"/>
    </source>
</evidence>
<keyword evidence="12" id="KW-0472">Membrane</keyword>
<evidence type="ECO:0000256" key="4">
    <source>
        <dbReference type="ARBA" id="ARBA00010617"/>
    </source>
</evidence>
<sequence>MSVLDKPQFAGVLSALRPPTVSLSFEDDDSSDDEAPAQDEIQDDIEGEEKSSEFEIAIYQFTAKCLSPLAQFPGPTIGKITQLWTFWKTLQGYKYLDHKSLHDRYGAYVRIGPNGISVIDAPAVRKILGRDYESGRHPSTPPSIVCLSGDAHTAKRRLWDHAMTPASIKDYEPLVAARARELVSCLRLRDPQIGIDLVAWVDLFTGFKMMENGRDADGLGKRI</sequence>
<dbReference type="GO" id="GO:0004497">
    <property type="term" value="F:monooxygenase activity"/>
    <property type="evidence" value="ECO:0007669"/>
    <property type="project" value="UniProtKB-KW"/>
</dbReference>
<evidence type="ECO:0008006" key="16">
    <source>
        <dbReference type="Google" id="ProtNLM"/>
    </source>
</evidence>
<evidence type="ECO:0000256" key="6">
    <source>
        <dbReference type="ARBA" id="ARBA00022692"/>
    </source>
</evidence>
<dbReference type="GO" id="GO:0005506">
    <property type="term" value="F:iron ion binding"/>
    <property type="evidence" value="ECO:0007669"/>
    <property type="project" value="InterPro"/>
</dbReference>
<evidence type="ECO:0000313" key="15">
    <source>
        <dbReference type="Proteomes" id="UP001362999"/>
    </source>
</evidence>
<accession>A0AAW0BL61</accession>
<evidence type="ECO:0000256" key="8">
    <source>
        <dbReference type="ARBA" id="ARBA00022989"/>
    </source>
</evidence>
<keyword evidence="8" id="KW-1133">Transmembrane helix</keyword>
<keyword evidence="11" id="KW-0503">Monooxygenase</keyword>
<keyword evidence="5" id="KW-0349">Heme</keyword>
<keyword evidence="15" id="KW-1185">Reference proteome</keyword>
<dbReference type="PANTHER" id="PTHR24305">
    <property type="entry name" value="CYTOCHROME P450"/>
    <property type="match status" value="1"/>
</dbReference>
<comment type="pathway">
    <text evidence="3">Secondary metabolite biosynthesis; terpenoid biosynthesis.</text>
</comment>
<evidence type="ECO:0000256" key="9">
    <source>
        <dbReference type="ARBA" id="ARBA00023002"/>
    </source>
</evidence>
<dbReference type="GO" id="GO:0016705">
    <property type="term" value="F:oxidoreductase activity, acting on paired donors, with incorporation or reduction of molecular oxygen"/>
    <property type="evidence" value="ECO:0007669"/>
    <property type="project" value="InterPro"/>
</dbReference>
<comment type="cofactor">
    <cofactor evidence="1">
        <name>heme</name>
        <dbReference type="ChEBI" id="CHEBI:30413"/>
    </cofactor>
</comment>
<evidence type="ECO:0000256" key="13">
    <source>
        <dbReference type="SAM" id="MobiDB-lite"/>
    </source>
</evidence>
<evidence type="ECO:0000256" key="3">
    <source>
        <dbReference type="ARBA" id="ARBA00004721"/>
    </source>
</evidence>
<dbReference type="GO" id="GO:0016020">
    <property type="term" value="C:membrane"/>
    <property type="evidence" value="ECO:0007669"/>
    <property type="project" value="UniProtKB-SubCell"/>
</dbReference>
<dbReference type="PANTHER" id="PTHR24305:SF166">
    <property type="entry name" value="CYTOCHROME P450 12A4, MITOCHONDRIAL-RELATED"/>
    <property type="match status" value="1"/>
</dbReference>
<dbReference type="GO" id="GO:0020037">
    <property type="term" value="F:heme binding"/>
    <property type="evidence" value="ECO:0007669"/>
    <property type="project" value="InterPro"/>
</dbReference>
<keyword evidence="6" id="KW-0812">Transmembrane</keyword>
<dbReference type="EMBL" id="JAWWNJ010000030">
    <property type="protein sequence ID" value="KAK7027189.1"/>
    <property type="molecule type" value="Genomic_DNA"/>
</dbReference>
<keyword evidence="10" id="KW-0408">Iron</keyword>
<evidence type="ECO:0000256" key="2">
    <source>
        <dbReference type="ARBA" id="ARBA00004370"/>
    </source>
</evidence>
<evidence type="ECO:0000256" key="1">
    <source>
        <dbReference type="ARBA" id="ARBA00001971"/>
    </source>
</evidence>
<dbReference type="InterPro" id="IPR050121">
    <property type="entry name" value="Cytochrome_P450_monoxygenase"/>
</dbReference>